<dbReference type="AlphaFoldDB" id="A0A8S2G8B0"/>
<sequence>MLSQAATGTTKNQLQQSVSTSLPTPKMVHGTLVMQQGIQNLDAAYRMALQNQTAYSTVDPKIIAERKLMDKDFAGQYRALVGYRSACISKSALKSAKSTS</sequence>
<protein>
    <submittedName>
        <fullName evidence="2">Uncharacterized protein</fullName>
    </submittedName>
</protein>
<accession>A0A8S2G8B0</accession>
<dbReference type="EMBL" id="CAJOBA010085549">
    <property type="protein sequence ID" value="CAF4461659.1"/>
    <property type="molecule type" value="Genomic_DNA"/>
</dbReference>
<name>A0A8S2G8B0_9BILA</name>
<evidence type="ECO:0000313" key="2">
    <source>
        <dbReference type="EMBL" id="CAF1633247.1"/>
    </source>
</evidence>
<dbReference type="Proteomes" id="UP000682733">
    <property type="component" value="Unassembled WGS sequence"/>
</dbReference>
<dbReference type="EMBL" id="CAJNOK010059662">
    <property type="protein sequence ID" value="CAF1633247.1"/>
    <property type="molecule type" value="Genomic_DNA"/>
</dbReference>
<organism evidence="2 4">
    <name type="scientific">Didymodactylos carnosus</name>
    <dbReference type="NCBI Taxonomy" id="1234261"/>
    <lineage>
        <taxon>Eukaryota</taxon>
        <taxon>Metazoa</taxon>
        <taxon>Spiralia</taxon>
        <taxon>Gnathifera</taxon>
        <taxon>Rotifera</taxon>
        <taxon>Eurotatoria</taxon>
        <taxon>Bdelloidea</taxon>
        <taxon>Philodinida</taxon>
        <taxon>Philodinidae</taxon>
        <taxon>Didymodactylos</taxon>
    </lineage>
</organism>
<evidence type="ECO:0000313" key="3">
    <source>
        <dbReference type="EMBL" id="CAF4461659.1"/>
    </source>
</evidence>
<evidence type="ECO:0000256" key="1">
    <source>
        <dbReference type="SAM" id="MobiDB-lite"/>
    </source>
</evidence>
<reference evidence="2" key="1">
    <citation type="submission" date="2021-02" db="EMBL/GenBank/DDBJ databases">
        <authorList>
            <person name="Nowell W R."/>
        </authorList>
    </citation>
    <scope>NUCLEOTIDE SEQUENCE</scope>
</reference>
<gene>
    <name evidence="2" type="ORF">OVA965_LOCUS43855</name>
    <name evidence="3" type="ORF">TMI583_LOCUS46286</name>
</gene>
<comment type="caution">
    <text evidence="2">The sequence shown here is derived from an EMBL/GenBank/DDBJ whole genome shotgun (WGS) entry which is preliminary data.</text>
</comment>
<feature type="region of interest" description="Disordered" evidence="1">
    <location>
        <begin position="1"/>
        <end position="20"/>
    </location>
</feature>
<evidence type="ECO:0000313" key="4">
    <source>
        <dbReference type="Proteomes" id="UP000677228"/>
    </source>
</evidence>
<proteinExistence type="predicted"/>
<dbReference type="Proteomes" id="UP000677228">
    <property type="component" value="Unassembled WGS sequence"/>
</dbReference>